<protein>
    <submittedName>
        <fullName evidence="1">TPR-like protein</fullName>
    </submittedName>
</protein>
<dbReference type="PANTHER" id="PTHR47691">
    <property type="entry name" value="REGULATOR-RELATED"/>
    <property type="match status" value="1"/>
</dbReference>
<sequence length="1028" mass="114267">MASHVEEMRQGLIPGTHNQKDILLQGLNNLASLSPLPYPKAIASLALLIYEASAALSIGSENALGKEKSQGCFPVAAMQASLGSVNETLTMRSVFLFQAELSNLRISGKIKHNTHAFHDHMDDSIVHARKAQQEIVKVSVNNEKKREVLRTNFHLPPAPPIFYGRDEIVQTVISQLVPSQDEKQAGHTAILGTGGIGKTSVALSVIHSPAIQAHFQEHRYFIACDSLMDPDGIITALATAFNISASGNLSSRQKSVLSQLERYVGFVGRPILICLDNFETPWEPPSARGQVEEILSNLAGTPNVTILLTMRGAERPYGVPWSRPFLPPLSTLDDDSARKLFLMMSDVPEDDPMLFELLDALDNLPLAVSLMANLAQYSGTCAQLLKQWKMERTAMLNRGDENRLTNLDVSIQVSLSSERLQISPMTLSLLQILSMLPDGAHTSELVAMSINPQDIPGAITILRQVALVQESGLTGRIWMLSPVREHIKSYYPIDEAILDRLQQYFAHLILSTDVEHERYDNMQAIERVREQMGNIFTLFSKAFEDGRSPPVQTIRACAYLRHFSGSAAPGTITLLVEPATAAARKLDNAELEGACTLSHLILNGAVQRSQSLPILEHVVKLYSGIENPDLSTRKGYAQCLRYQAEYLYRNGDHERAKVVLSKAIDISRDHGFRAEESNCLVTLAHIYELQDRLQDALEVAYKALDLAEAHSYPMIQAHCYSFLSGIQYLRSAYPVAGSCARKAIDIQLPIKGESTGVAKDLYSLGDVYLIQSRLGLAQEVLERSYAIFARHGKADWMASISTTFGRICLLRSDFWKAVSHFHISLQKWIELGWVGEQAVSLQAIAEAELALGNHVTARSHLLEARKLFRKNGDIGNWRESPVIMLQGDVELLQGNLDEASSFFIQSLLIHRKMSNRAGMADCIRRLGDVAFETEELATAESCFRAAIDLIQWLGVNRQLADCWSKLGEVQFSKGDLDIGLESQDRALGLYTVLQQSYVPVTRHTTSLWDTKKCPVTRHIDFWDTFYIK</sequence>
<dbReference type="AlphaFoldDB" id="A0A166GL24"/>
<reference evidence="1 2" key="1">
    <citation type="journal article" date="2016" name="Mol. Biol. Evol.">
        <title>Comparative Genomics of Early-Diverging Mushroom-Forming Fungi Provides Insights into the Origins of Lignocellulose Decay Capabilities.</title>
        <authorList>
            <person name="Nagy L.G."/>
            <person name="Riley R."/>
            <person name="Tritt A."/>
            <person name="Adam C."/>
            <person name="Daum C."/>
            <person name="Floudas D."/>
            <person name="Sun H."/>
            <person name="Yadav J.S."/>
            <person name="Pangilinan J."/>
            <person name="Larsson K.H."/>
            <person name="Matsuura K."/>
            <person name="Barry K."/>
            <person name="Labutti K."/>
            <person name="Kuo R."/>
            <person name="Ohm R.A."/>
            <person name="Bhattacharya S.S."/>
            <person name="Shirouzu T."/>
            <person name="Yoshinaga Y."/>
            <person name="Martin F.M."/>
            <person name="Grigoriev I.V."/>
            <person name="Hibbett D.S."/>
        </authorList>
    </citation>
    <scope>NUCLEOTIDE SEQUENCE [LARGE SCALE GENOMIC DNA]</scope>
    <source>
        <strain evidence="1 2">HHB10207 ss-3</strain>
    </source>
</reference>
<dbReference type="SMART" id="SM00028">
    <property type="entry name" value="TPR"/>
    <property type="match status" value="7"/>
</dbReference>
<dbReference type="SUPFAM" id="SSF48452">
    <property type="entry name" value="TPR-like"/>
    <property type="match status" value="2"/>
</dbReference>
<dbReference type="Gene3D" id="1.25.40.10">
    <property type="entry name" value="Tetratricopeptide repeat domain"/>
    <property type="match status" value="2"/>
</dbReference>
<dbReference type="InterPro" id="IPR027417">
    <property type="entry name" value="P-loop_NTPase"/>
</dbReference>
<organism evidence="1 2">
    <name type="scientific">Sistotremastrum suecicum HHB10207 ss-3</name>
    <dbReference type="NCBI Taxonomy" id="1314776"/>
    <lineage>
        <taxon>Eukaryota</taxon>
        <taxon>Fungi</taxon>
        <taxon>Dikarya</taxon>
        <taxon>Basidiomycota</taxon>
        <taxon>Agaricomycotina</taxon>
        <taxon>Agaricomycetes</taxon>
        <taxon>Sistotremastrales</taxon>
        <taxon>Sistotremastraceae</taxon>
        <taxon>Sistotremastrum</taxon>
    </lineage>
</organism>
<dbReference type="PANTHER" id="PTHR47691:SF3">
    <property type="entry name" value="HTH-TYPE TRANSCRIPTIONAL REGULATOR RV0890C-RELATED"/>
    <property type="match status" value="1"/>
</dbReference>
<evidence type="ECO:0000313" key="2">
    <source>
        <dbReference type="Proteomes" id="UP000076798"/>
    </source>
</evidence>
<dbReference type="STRING" id="1314776.A0A166GL24"/>
<dbReference type="Gene3D" id="3.40.50.300">
    <property type="entry name" value="P-loop containing nucleotide triphosphate hydrolases"/>
    <property type="match status" value="1"/>
</dbReference>
<proteinExistence type="predicted"/>
<dbReference type="InterPro" id="IPR011990">
    <property type="entry name" value="TPR-like_helical_dom_sf"/>
</dbReference>
<dbReference type="InterPro" id="IPR019734">
    <property type="entry name" value="TPR_rpt"/>
</dbReference>
<evidence type="ECO:0000313" key="1">
    <source>
        <dbReference type="EMBL" id="KZT41781.1"/>
    </source>
</evidence>
<name>A0A166GL24_9AGAM</name>
<dbReference type="SUPFAM" id="SSF52540">
    <property type="entry name" value="P-loop containing nucleoside triphosphate hydrolases"/>
    <property type="match status" value="1"/>
</dbReference>
<keyword evidence="2" id="KW-1185">Reference proteome</keyword>
<accession>A0A166GL24</accession>
<dbReference type="Proteomes" id="UP000076798">
    <property type="component" value="Unassembled WGS sequence"/>
</dbReference>
<gene>
    <name evidence="1" type="ORF">SISSUDRAFT_1126152</name>
</gene>
<dbReference type="OrthoDB" id="431454at2759"/>
<dbReference type="EMBL" id="KV428018">
    <property type="protein sequence ID" value="KZT41781.1"/>
    <property type="molecule type" value="Genomic_DNA"/>
</dbReference>